<sequence>MYRFFGQPKFAGDGSSNLPIGYELFIRKRQGNEWVLPQDFNAITVDTIGDLLGNIVDTMSSSIRLLSFNLEEQQFIDPAFMEMVARIQARTKINLFTELTERRDPGVNFDQIQAAAQRFHDNNLLVCIDDVGVGQNNEQLIAGMEDSVAEFKFACQDLRPCKTFPEIEPLLASWYNEVQRQHKAFAVEGIETQSEMNIVTTKYPCDVVQGYWLGRPRLLGTQIDVN</sequence>
<protein>
    <submittedName>
        <fullName evidence="2">C-di-GMP-specific phosphodiesterase</fullName>
    </submittedName>
</protein>
<dbReference type="Proteomes" id="UP000051789">
    <property type="component" value="Unassembled WGS sequence"/>
</dbReference>
<accession>A0A0R2C753</accession>
<evidence type="ECO:0000259" key="1">
    <source>
        <dbReference type="PROSITE" id="PS50883"/>
    </source>
</evidence>
<dbReference type="InterPro" id="IPR001633">
    <property type="entry name" value="EAL_dom"/>
</dbReference>
<dbReference type="InterPro" id="IPR050706">
    <property type="entry name" value="Cyclic-di-GMP_PDE-like"/>
</dbReference>
<dbReference type="SMART" id="SM00052">
    <property type="entry name" value="EAL"/>
    <property type="match status" value="1"/>
</dbReference>
<dbReference type="SUPFAM" id="SSF141868">
    <property type="entry name" value="EAL domain-like"/>
    <property type="match status" value="1"/>
</dbReference>
<evidence type="ECO:0000313" key="2">
    <source>
        <dbReference type="EMBL" id="KRM87550.1"/>
    </source>
</evidence>
<dbReference type="GO" id="GO:0071111">
    <property type="term" value="F:cyclic-guanylate-specific phosphodiesterase activity"/>
    <property type="evidence" value="ECO:0007669"/>
    <property type="project" value="InterPro"/>
</dbReference>
<gene>
    <name evidence="2" type="ORF">FD19_GL001061</name>
</gene>
<dbReference type="PANTHER" id="PTHR33121">
    <property type="entry name" value="CYCLIC DI-GMP PHOSPHODIESTERASE PDEF"/>
    <property type="match status" value="1"/>
</dbReference>
<organism evidence="2 3">
    <name type="scientific">Lacticaseibacillus thailandensis DSM 22698 = JCM 13996</name>
    <dbReference type="NCBI Taxonomy" id="1423810"/>
    <lineage>
        <taxon>Bacteria</taxon>
        <taxon>Bacillati</taxon>
        <taxon>Bacillota</taxon>
        <taxon>Bacilli</taxon>
        <taxon>Lactobacillales</taxon>
        <taxon>Lactobacillaceae</taxon>
        <taxon>Lacticaseibacillus</taxon>
    </lineage>
</organism>
<dbReference type="Gene3D" id="3.20.20.450">
    <property type="entry name" value="EAL domain"/>
    <property type="match status" value="1"/>
</dbReference>
<dbReference type="AlphaFoldDB" id="A0A0R2C753"/>
<name>A0A0R2C753_9LACO</name>
<dbReference type="PROSITE" id="PS50883">
    <property type="entry name" value="EAL"/>
    <property type="match status" value="1"/>
</dbReference>
<dbReference type="Pfam" id="PF00563">
    <property type="entry name" value="EAL"/>
    <property type="match status" value="1"/>
</dbReference>
<dbReference type="PATRIC" id="fig|1423810.4.peg.1088"/>
<proteinExistence type="predicted"/>
<feature type="domain" description="EAL" evidence="1">
    <location>
        <begin position="1"/>
        <end position="226"/>
    </location>
</feature>
<dbReference type="PANTHER" id="PTHR33121:SF70">
    <property type="entry name" value="SIGNALING PROTEIN YKOW"/>
    <property type="match status" value="1"/>
</dbReference>
<evidence type="ECO:0000313" key="3">
    <source>
        <dbReference type="Proteomes" id="UP000051789"/>
    </source>
</evidence>
<dbReference type="InterPro" id="IPR035919">
    <property type="entry name" value="EAL_sf"/>
</dbReference>
<reference evidence="2 3" key="1">
    <citation type="journal article" date="2015" name="Genome Announc.">
        <title>Expanding the biotechnology potential of lactobacilli through comparative genomics of 213 strains and associated genera.</title>
        <authorList>
            <person name="Sun Z."/>
            <person name="Harris H.M."/>
            <person name="McCann A."/>
            <person name="Guo C."/>
            <person name="Argimon S."/>
            <person name="Zhang W."/>
            <person name="Yang X."/>
            <person name="Jeffery I.B."/>
            <person name="Cooney J.C."/>
            <person name="Kagawa T.F."/>
            <person name="Liu W."/>
            <person name="Song Y."/>
            <person name="Salvetti E."/>
            <person name="Wrobel A."/>
            <person name="Rasinkangas P."/>
            <person name="Parkhill J."/>
            <person name="Rea M.C."/>
            <person name="O'Sullivan O."/>
            <person name="Ritari J."/>
            <person name="Douillard F.P."/>
            <person name="Paul Ross R."/>
            <person name="Yang R."/>
            <person name="Briner A.E."/>
            <person name="Felis G.E."/>
            <person name="de Vos W.M."/>
            <person name="Barrangou R."/>
            <person name="Klaenhammer T.R."/>
            <person name="Caufield P.W."/>
            <person name="Cui Y."/>
            <person name="Zhang H."/>
            <person name="O'Toole P.W."/>
        </authorList>
    </citation>
    <scope>NUCLEOTIDE SEQUENCE [LARGE SCALE GENOMIC DNA]</scope>
    <source>
        <strain evidence="2 3">DSM 22698</strain>
    </source>
</reference>
<dbReference type="EMBL" id="AYZK01000002">
    <property type="protein sequence ID" value="KRM87550.1"/>
    <property type="molecule type" value="Genomic_DNA"/>
</dbReference>
<comment type="caution">
    <text evidence="2">The sequence shown here is derived from an EMBL/GenBank/DDBJ whole genome shotgun (WGS) entry which is preliminary data.</text>
</comment>
<keyword evidence="3" id="KW-1185">Reference proteome</keyword>
<dbReference type="RefSeq" id="WP_056969244.1">
    <property type="nucleotide sequence ID" value="NZ_AYZK01000002.1"/>
</dbReference>
<dbReference type="STRING" id="1423810.FD19_GL001061"/>